<name>A0A180GI46_PUCT1</name>
<dbReference type="Pfam" id="PF14223">
    <property type="entry name" value="Retrotran_gag_2"/>
    <property type="match status" value="1"/>
</dbReference>
<dbReference type="EMBL" id="ADAS02000067">
    <property type="protein sequence ID" value="OAV92244.1"/>
    <property type="molecule type" value="Genomic_DNA"/>
</dbReference>
<dbReference type="Proteomes" id="UP000005240">
    <property type="component" value="Unassembled WGS sequence"/>
</dbReference>
<reference evidence="1" key="1">
    <citation type="submission" date="2009-11" db="EMBL/GenBank/DDBJ databases">
        <authorList>
            <consortium name="The Broad Institute Genome Sequencing Platform"/>
            <person name="Ward D."/>
            <person name="Feldgarden M."/>
            <person name="Earl A."/>
            <person name="Young S.K."/>
            <person name="Zeng Q."/>
            <person name="Koehrsen M."/>
            <person name="Alvarado L."/>
            <person name="Berlin A."/>
            <person name="Bochicchio J."/>
            <person name="Borenstein D."/>
            <person name="Chapman S.B."/>
            <person name="Chen Z."/>
            <person name="Engels R."/>
            <person name="Freedman E."/>
            <person name="Gellesch M."/>
            <person name="Goldberg J."/>
            <person name="Griggs A."/>
            <person name="Gujja S."/>
            <person name="Heilman E."/>
            <person name="Heiman D."/>
            <person name="Hepburn T."/>
            <person name="Howarth C."/>
            <person name="Jen D."/>
            <person name="Larson L."/>
            <person name="Lewis B."/>
            <person name="Mehta T."/>
            <person name="Park D."/>
            <person name="Pearson M."/>
            <person name="Roberts A."/>
            <person name="Saif S."/>
            <person name="Shea T."/>
            <person name="Shenoy N."/>
            <person name="Sisk P."/>
            <person name="Stolte C."/>
            <person name="Sykes S."/>
            <person name="Thomson T."/>
            <person name="Walk T."/>
            <person name="White J."/>
            <person name="Yandava C."/>
            <person name="Izard J."/>
            <person name="Baranova O.V."/>
            <person name="Blanton J.M."/>
            <person name="Tanner A.C."/>
            <person name="Dewhirst F.E."/>
            <person name="Haas B."/>
            <person name="Nusbaum C."/>
            <person name="Birren B."/>
        </authorList>
    </citation>
    <scope>NUCLEOTIDE SEQUENCE [LARGE SCALE GENOMIC DNA]</scope>
    <source>
        <strain evidence="1">1-1 BBBD Race 1</strain>
    </source>
</reference>
<organism evidence="1">
    <name type="scientific">Puccinia triticina (isolate 1-1 / race 1 (BBBD))</name>
    <name type="common">Brown leaf rust fungus</name>
    <dbReference type="NCBI Taxonomy" id="630390"/>
    <lineage>
        <taxon>Eukaryota</taxon>
        <taxon>Fungi</taxon>
        <taxon>Dikarya</taxon>
        <taxon>Basidiomycota</taxon>
        <taxon>Pucciniomycotina</taxon>
        <taxon>Pucciniomycetes</taxon>
        <taxon>Pucciniales</taxon>
        <taxon>Pucciniaceae</taxon>
        <taxon>Puccinia</taxon>
    </lineage>
</organism>
<reference evidence="2 3" key="3">
    <citation type="journal article" date="2017" name="G3 (Bethesda)">
        <title>Comparative analysis highlights variable genome content of wheat rusts and divergence of the mating loci.</title>
        <authorList>
            <person name="Cuomo C.A."/>
            <person name="Bakkeren G."/>
            <person name="Khalil H.B."/>
            <person name="Panwar V."/>
            <person name="Joly D."/>
            <person name="Linning R."/>
            <person name="Sakthikumar S."/>
            <person name="Song X."/>
            <person name="Adiconis X."/>
            <person name="Fan L."/>
            <person name="Goldberg J.M."/>
            <person name="Levin J.Z."/>
            <person name="Young S."/>
            <person name="Zeng Q."/>
            <person name="Anikster Y."/>
            <person name="Bruce M."/>
            <person name="Wang M."/>
            <person name="Yin C."/>
            <person name="McCallum B."/>
            <person name="Szabo L.J."/>
            <person name="Hulbert S."/>
            <person name="Chen X."/>
            <person name="Fellers J.P."/>
        </authorList>
    </citation>
    <scope>NUCLEOTIDE SEQUENCE</scope>
    <source>
        <strain evidence="3">Isolate 1-1 / race 1 (BBBD)</strain>
        <strain evidence="2">isolate 1-1 / race 1 (BBBD)</strain>
    </source>
</reference>
<dbReference type="AlphaFoldDB" id="A0A180GI46"/>
<dbReference type="EnsemblFungi" id="PTTG_03257-t43_1">
    <property type="protein sequence ID" value="PTTG_03257-t43_1-p1"/>
    <property type="gene ID" value="PTTG_03257"/>
</dbReference>
<dbReference type="OrthoDB" id="2516191at2759"/>
<accession>A0A180GI46</accession>
<reference evidence="2" key="4">
    <citation type="submission" date="2025-05" db="UniProtKB">
        <authorList>
            <consortium name="EnsemblFungi"/>
        </authorList>
    </citation>
    <scope>IDENTIFICATION</scope>
    <source>
        <strain evidence="2">isolate 1-1 / race 1 (BBBD)</strain>
    </source>
</reference>
<sequence>MICVDKLTLNNWVQWKSRFTLYLKQHKLQDLLDQKWVADKKKAKAFTKKNNKALDALYGLVSKELHNKILENNTSFPDAWDALASACGQNSVITTCAAYKKVYSLRYQPGTSLNEHISAFKSAYTQLSDITSNYVQASLAQ</sequence>
<gene>
    <name evidence="1" type="ORF">PTTG_03257</name>
</gene>
<keyword evidence="3" id="KW-1185">Reference proteome</keyword>
<protein>
    <recommendedName>
        <fullName evidence="4">Retrotransposon gag domain-containing protein</fullName>
    </recommendedName>
</protein>
<evidence type="ECO:0000313" key="2">
    <source>
        <dbReference type="EnsemblFungi" id="PTTG_03257-t43_1-p1"/>
    </source>
</evidence>
<evidence type="ECO:0000313" key="1">
    <source>
        <dbReference type="EMBL" id="OAV92244.1"/>
    </source>
</evidence>
<proteinExistence type="predicted"/>
<evidence type="ECO:0000313" key="3">
    <source>
        <dbReference type="Proteomes" id="UP000005240"/>
    </source>
</evidence>
<evidence type="ECO:0008006" key="4">
    <source>
        <dbReference type="Google" id="ProtNLM"/>
    </source>
</evidence>
<reference evidence="1" key="2">
    <citation type="submission" date="2016-05" db="EMBL/GenBank/DDBJ databases">
        <title>Comparative analysis highlights variable genome content of wheat rusts and divergence of the mating loci.</title>
        <authorList>
            <person name="Cuomo C.A."/>
            <person name="Bakkeren G."/>
            <person name="Szabo L."/>
            <person name="Khalil H."/>
            <person name="Joly D."/>
            <person name="Goldberg J."/>
            <person name="Young S."/>
            <person name="Zeng Q."/>
            <person name="Fellers J."/>
        </authorList>
    </citation>
    <scope>NUCLEOTIDE SEQUENCE [LARGE SCALE GENOMIC DNA]</scope>
    <source>
        <strain evidence="1">1-1 BBBD Race 1</strain>
    </source>
</reference>